<gene>
    <name evidence="1" type="ORF">LCGC14_1389290</name>
</gene>
<sequence>MNDKHLEVLKEIEKRWISSTGRLKEDKETEALTYAITQLEKPRLEKLDDRKVNKLVKEFYGENIHLDIVKVICQKFGTRKVSVDEIERAIKQKLQALAMKIDILSSKIGKENYKPNYDDSRGLNLIYKELSNYGLLAQAIHDLIYIGKVKGE</sequence>
<dbReference type="EMBL" id="LAZR01008962">
    <property type="protein sequence ID" value="KKM75535.1"/>
    <property type="molecule type" value="Genomic_DNA"/>
</dbReference>
<protein>
    <submittedName>
        <fullName evidence="1">Uncharacterized protein</fullName>
    </submittedName>
</protein>
<organism evidence="1">
    <name type="scientific">marine sediment metagenome</name>
    <dbReference type="NCBI Taxonomy" id="412755"/>
    <lineage>
        <taxon>unclassified sequences</taxon>
        <taxon>metagenomes</taxon>
        <taxon>ecological metagenomes</taxon>
    </lineage>
</organism>
<evidence type="ECO:0000313" key="1">
    <source>
        <dbReference type="EMBL" id="KKM75535.1"/>
    </source>
</evidence>
<comment type="caution">
    <text evidence="1">The sequence shown here is derived from an EMBL/GenBank/DDBJ whole genome shotgun (WGS) entry which is preliminary data.</text>
</comment>
<reference evidence="1" key="1">
    <citation type="journal article" date="2015" name="Nature">
        <title>Complex archaea that bridge the gap between prokaryotes and eukaryotes.</title>
        <authorList>
            <person name="Spang A."/>
            <person name="Saw J.H."/>
            <person name="Jorgensen S.L."/>
            <person name="Zaremba-Niedzwiedzka K."/>
            <person name="Martijn J."/>
            <person name="Lind A.E."/>
            <person name="van Eijk R."/>
            <person name="Schleper C."/>
            <person name="Guy L."/>
            <person name="Ettema T.J."/>
        </authorList>
    </citation>
    <scope>NUCLEOTIDE SEQUENCE</scope>
</reference>
<accession>A0A0F9MFY8</accession>
<dbReference type="AlphaFoldDB" id="A0A0F9MFY8"/>
<name>A0A0F9MFY8_9ZZZZ</name>
<proteinExistence type="predicted"/>